<dbReference type="Pfam" id="PF00929">
    <property type="entry name" value="RNase_T"/>
    <property type="match status" value="1"/>
</dbReference>
<proteinExistence type="predicted"/>
<dbReference type="NCBIfam" id="TIGR00573">
    <property type="entry name" value="dnaq"/>
    <property type="match status" value="1"/>
</dbReference>
<dbReference type="SMART" id="SM00479">
    <property type="entry name" value="EXOIII"/>
    <property type="match status" value="1"/>
</dbReference>
<name>A0ABR6W3W4_9BACT</name>
<dbReference type="Gene3D" id="3.30.420.10">
    <property type="entry name" value="Ribonuclease H-like superfamily/Ribonuclease H"/>
    <property type="match status" value="1"/>
</dbReference>
<dbReference type="InterPro" id="IPR013520">
    <property type="entry name" value="Ribonucl_H"/>
</dbReference>
<organism evidence="2 3">
    <name type="scientific">Spirosoma utsteinense</name>
    <dbReference type="NCBI Taxonomy" id="2585773"/>
    <lineage>
        <taxon>Bacteria</taxon>
        <taxon>Pseudomonadati</taxon>
        <taxon>Bacteroidota</taxon>
        <taxon>Cytophagia</taxon>
        <taxon>Cytophagales</taxon>
        <taxon>Cytophagaceae</taxon>
        <taxon>Spirosoma</taxon>
    </lineage>
</organism>
<evidence type="ECO:0000313" key="2">
    <source>
        <dbReference type="EMBL" id="MBC3791223.1"/>
    </source>
</evidence>
<dbReference type="SUPFAM" id="SSF53098">
    <property type="entry name" value="Ribonuclease H-like"/>
    <property type="match status" value="1"/>
</dbReference>
<dbReference type="InterPro" id="IPR006054">
    <property type="entry name" value="DnaQ"/>
</dbReference>
<protein>
    <submittedName>
        <fullName evidence="2">DNA polymerase-3 subunit epsilon</fullName>
    </submittedName>
</protein>
<sequence length="190" mass="21063">MLASPHKLSFVYCIVDVETTGGVNGPTRLTEIAIFRHDGQQVVDSFHSLLNPGCPIPPFIRHLTGISDAMVADAPVFADVAREVLDITKDAVFVAHNVGFDFNFIKKELGWLGYDYFRQTLCTVRTSRKLIPGYPSYSLGKLCQSLDIPLNGRHRAQGDAAATVRLFEMLLRHDDKGLIPRVLSTPPLSR</sequence>
<dbReference type="Proteomes" id="UP000700732">
    <property type="component" value="Unassembled WGS sequence"/>
</dbReference>
<dbReference type="PANTHER" id="PTHR30231">
    <property type="entry name" value="DNA POLYMERASE III SUBUNIT EPSILON"/>
    <property type="match status" value="1"/>
</dbReference>
<gene>
    <name evidence="2" type="ORF">FH603_1722</name>
</gene>
<reference evidence="2 3" key="1">
    <citation type="submission" date="2019-06" db="EMBL/GenBank/DDBJ databases">
        <title>Spirosoma utsteinense sp. nov. isolated from Antarctic ice-free soils.</title>
        <authorList>
            <person name="Tahon G."/>
        </authorList>
    </citation>
    <scope>NUCLEOTIDE SEQUENCE [LARGE SCALE GENOMIC DNA]</scope>
    <source>
        <strain evidence="2 3">LMG 31447</strain>
    </source>
</reference>
<feature type="domain" description="Exonuclease" evidence="1">
    <location>
        <begin position="11"/>
        <end position="176"/>
    </location>
</feature>
<evidence type="ECO:0000259" key="1">
    <source>
        <dbReference type="SMART" id="SM00479"/>
    </source>
</evidence>
<accession>A0ABR6W3W4</accession>
<dbReference type="PANTHER" id="PTHR30231:SF41">
    <property type="entry name" value="DNA POLYMERASE III SUBUNIT EPSILON"/>
    <property type="match status" value="1"/>
</dbReference>
<dbReference type="CDD" id="cd06127">
    <property type="entry name" value="DEDDh"/>
    <property type="match status" value="1"/>
</dbReference>
<dbReference type="EMBL" id="VFIA01000008">
    <property type="protein sequence ID" value="MBC3791223.1"/>
    <property type="molecule type" value="Genomic_DNA"/>
</dbReference>
<keyword evidence="3" id="KW-1185">Reference proteome</keyword>
<evidence type="ECO:0000313" key="3">
    <source>
        <dbReference type="Proteomes" id="UP000700732"/>
    </source>
</evidence>
<dbReference type="InterPro" id="IPR012337">
    <property type="entry name" value="RNaseH-like_sf"/>
</dbReference>
<comment type="caution">
    <text evidence="2">The sequence shown here is derived from an EMBL/GenBank/DDBJ whole genome shotgun (WGS) entry which is preliminary data.</text>
</comment>
<dbReference type="InterPro" id="IPR036397">
    <property type="entry name" value="RNaseH_sf"/>
</dbReference>